<sequence>IGNGTGLPGVQAECGSPLASMDPALFLSSHNEVMWWDFSVPYLPSAYPWAQVEITKLQEEGLALQSVELLNEHLVKTWTRPVASARERMIFVLHETDEEHHPLWDRICACVQGWKEVDVEAFLQKSRTIPELNLKTTTVKNKPLPTYSRWWRITDPSLLGSRENESYSSLNSFIQSPYQWVLRYRAKLRPGKLVEMAAGNKLKGSLIHRLIEDFINGCSSWPDMGDKAIRQWVLGRLPHLIEEEGAVLLGSGRTAEREAFIETACRSVL</sequence>
<evidence type="ECO:0000313" key="2">
    <source>
        <dbReference type="EMBL" id="GAI29005.1"/>
    </source>
</evidence>
<feature type="non-terminal residue" evidence="2">
    <location>
        <position position="269"/>
    </location>
</feature>
<feature type="domain" description="PD-(D/E)XK endonuclease-like" evidence="1">
    <location>
        <begin position="166"/>
        <end position="232"/>
    </location>
</feature>
<name>X1NQF9_9ZZZZ</name>
<evidence type="ECO:0000259" key="1">
    <source>
        <dbReference type="Pfam" id="PF12705"/>
    </source>
</evidence>
<dbReference type="AlphaFoldDB" id="X1NQF9"/>
<protein>
    <recommendedName>
        <fullName evidence="1">PD-(D/E)XK endonuclease-like domain-containing protein</fullName>
    </recommendedName>
</protein>
<organism evidence="2">
    <name type="scientific">marine sediment metagenome</name>
    <dbReference type="NCBI Taxonomy" id="412755"/>
    <lineage>
        <taxon>unclassified sequences</taxon>
        <taxon>metagenomes</taxon>
        <taxon>ecological metagenomes</taxon>
    </lineage>
</organism>
<dbReference type="InterPro" id="IPR038726">
    <property type="entry name" value="PDDEXK_AddAB-type"/>
</dbReference>
<gene>
    <name evidence="2" type="ORF">S06H3_38142</name>
</gene>
<accession>X1NQF9</accession>
<reference evidence="2" key="1">
    <citation type="journal article" date="2014" name="Front. Microbiol.">
        <title>High frequency of phylogenetically diverse reductive dehalogenase-homologous genes in deep subseafloor sedimentary metagenomes.</title>
        <authorList>
            <person name="Kawai M."/>
            <person name="Futagami T."/>
            <person name="Toyoda A."/>
            <person name="Takaki Y."/>
            <person name="Nishi S."/>
            <person name="Hori S."/>
            <person name="Arai W."/>
            <person name="Tsubouchi T."/>
            <person name="Morono Y."/>
            <person name="Uchiyama I."/>
            <person name="Ito T."/>
            <person name="Fujiyama A."/>
            <person name="Inagaki F."/>
            <person name="Takami H."/>
        </authorList>
    </citation>
    <scope>NUCLEOTIDE SEQUENCE</scope>
    <source>
        <strain evidence="2">Expedition CK06-06</strain>
    </source>
</reference>
<dbReference type="Pfam" id="PF12705">
    <property type="entry name" value="PDDEXK_1"/>
    <property type="match status" value="1"/>
</dbReference>
<dbReference type="EMBL" id="BARV01023226">
    <property type="protein sequence ID" value="GAI29005.1"/>
    <property type="molecule type" value="Genomic_DNA"/>
</dbReference>
<feature type="non-terminal residue" evidence="2">
    <location>
        <position position="1"/>
    </location>
</feature>
<proteinExistence type="predicted"/>
<comment type="caution">
    <text evidence="2">The sequence shown here is derived from an EMBL/GenBank/DDBJ whole genome shotgun (WGS) entry which is preliminary data.</text>
</comment>